<keyword evidence="2" id="KW-1185">Reference proteome</keyword>
<reference evidence="1" key="1">
    <citation type="journal article" date="2014" name="Int. J. Syst. Evol. Microbiol.">
        <title>Complete genome sequence of Corynebacterium casei LMG S-19264T (=DSM 44701T), isolated from a smear-ripened cheese.</title>
        <authorList>
            <consortium name="US DOE Joint Genome Institute (JGI-PGF)"/>
            <person name="Walter F."/>
            <person name="Albersmeier A."/>
            <person name="Kalinowski J."/>
            <person name="Ruckert C."/>
        </authorList>
    </citation>
    <scope>NUCLEOTIDE SEQUENCE</scope>
    <source>
        <strain evidence="1">JCM 19831</strain>
    </source>
</reference>
<evidence type="ECO:0000313" key="1">
    <source>
        <dbReference type="EMBL" id="GGM78453.1"/>
    </source>
</evidence>
<protein>
    <submittedName>
        <fullName evidence="1">Uncharacterized protein</fullName>
    </submittedName>
</protein>
<sequence length="82" mass="8857">MPAQALEEPSMTSAIRNVEPLHGGFVDGSDRPAVHRLLTADGFTVKIAQNPTPSVAAIQYIARHVNQTSENFVRLFLAALNS</sequence>
<name>A0A917X6G7_9ACTN</name>
<organism evidence="1 2">
    <name type="scientific">Dactylosporangium sucinum</name>
    <dbReference type="NCBI Taxonomy" id="1424081"/>
    <lineage>
        <taxon>Bacteria</taxon>
        <taxon>Bacillati</taxon>
        <taxon>Actinomycetota</taxon>
        <taxon>Actinomycetes</taxon>
        <taxon>Micromonosporales</taxon>
        <taxon>Micromonosporaceae</taxon>
        <taxon>Dactylosporangium</taxon>
    </lineage>
</organism>
<comment type="caution">
    <text evidence="1">The sequence shown here is derived from an EMBL/GenBank/DDBJ whole genome shotgun (WGS) entry which is preliminary data.</text>
</comment>
<dbReference type="Proteomes" id="UP000642070">
    <property type="component" value="Unassembled WGS sequence"/>
</dbReference>
<dbReference type="AlphaFoldDB" id="A0A917X6G7"/>
<reference evidence="1" key="2">
    <citation type="submission" date="2020-09" db="EMBL/GenBank/DDBJ databases">
        <authorList>
            <person name="Sun Q."/>
            <person name="Ohkuma M."/>
        </authorList>
    </citation>
    <scope>NUCLEOTIDE SEQUENCE</scope>
    <source>
        <strain evidence="1">JCM 19831</strain>
    </source>
</reference>
<accession>A0A917X6G7</accession>
<gene>
    <name evidence="1" type="ORF">GCM10007977_094990</name>
</gene>
<dbReference type="EMBL" id="BMPI01000078">
    <property type="protein sequence ID" value="GGM78453.1"/>
    <property type="molecule type" value="Genomic_DNA"/>
</dbReference>
<proteinExistence type="predicted"/>
<evidence type="ECO:0000313" key="2">
    <source>
        <dbReference type="Proteomes" id="UP000642070"/>
    </source>
</evidence>